<evidence type="ECO:0000256" key="3">
    <source>
        <dbReference type="ARBA" id="ARBA00018596"/>
    </source>
</evidence>
<feature type="domain" description="DNA polymerase alpha subunit B OB" evidence="8">
    <location>
        <begin position="178"/>
        <end position="295"/>
    </location>
</feature>
<gene>
    <name evidence="9" type="ORF">FA15DRAFT_117284</name>
</gene>
<organism evidence="9 10">
    <name type="scientific">Coprinopsis marcescibilis</name>
    <name type="common">Agaric fungus</name>
    <name type="synonym">Psathyrella marcescibilis</name>
    <dbReference type="NCBI Taxonomy" id="230819"/>
    <lineage>
        <taxon>Eukaryota</taxon>
        <taxon>Fungi</taxon>
        <taxon>Dikarya</taxon>
        <taxon>Basidiomycota</taxon>
        <taxon>Agaricomycotina</taxon>
        <taxon>Agaricomycetes</taxon>
        <taxon>Agaricomycetidae</taxon>
        <taxon>Agaricales</taxon>
        <taxon>Agaricineae</taxon>
        <taxon>Psathyrellaceae</taxon>
        <taxon>Coprinopsis</taxon>
    </lineage>
</organism>
<dbReference type="PIRSF" id="PIRSF018300">
    <property type="entry name" value="DNA_pol_alph_2"/>
    <property type="match status" value="1"/>
</dbReference>
<evidence type="ECO:0000256" key="4">
    <source>
        <dbReference type="ARBA" id="ARBA00022705"/>
    </source>
</evidence>
<dbReference type="InterPro" id="IPR054300">
    <property type="entry name" value="OB_DPOA2"/>
</dbReference>
<comment type="subcellular location">
    <subcellularLocation>
        <location evidence="1 6">Nucleus</location>
    </subcellularLocation>
</comment>
<dbReference type="OrthoDB" id="336885at2759"/>
<dbReference type="AlphaFoldDB" id="A0A5C3KK51"/>
<dbReference type="Pfam" id="PF22062">
    <property type="entry name" value="OB_DPOA2"/>
    <property type="match status" value="1"/>
</dbReference>
<evidence type="ECO:0000259" key="8">
    <source>
        <dbReference type="Pfam" id="PF22062"/>
    </source>
</evidence>
<reference evidence="9 10" key="1">
    <citation type="journal article" date="2019" name="Nat. Ecol. Evol.">
        <title>Megaphylogeny resolves global patterns of mushroom evolution.</title>
        <authorList>
            <person name="Varga T."/>
            <person name="Krizsan K."/>
            <person name="Foldi C."/>
            <person name="Dima B."/>
            <person name="Sanchez-Garcia M."/>
            <person name="Sanchez-Ramirez S."/>
            <person name="Szollosi G.J."/>
            <person name="Szarkandi J.G."/>
            <person name="Papp V."/>
            <person name="Albert L."/>
            <person name="Andreopoulos W."/>
            <person name="Angelini C."/>
            <person name="Antonin V."/>
            <person name="Barry K.W."/>
            <person name="Bougher N.L."/>
            <person name="Buchanan P."/>
            <person name="Buyck B."/>
            <person name="Bense V."/>
            <person name="Catcheside P."/>
            <person name="Chovatia M."/>
            <person name="Cooper J."/>
            <person name="Damon W."/>
            <person name="Desjardin D."/>
            <person name="Finy P."/>
            <person name="Geml J."/>
            <person name="Haridas S."/>
            <person name="Hughes K."/>
            <person name="Justo A."/>
            <person name="Karasinski D."/>
            <person name="Kautmanova I."/>
            <person name="Kiss B."/>
            <person name="Kocsube S."/>
            <person name="Kotiranta H."/>
            <person name="LaButti K.M."/>
            <person name="Lechner B.E."/>
            <person name="Liimatainen K."/>
            <person name="Lipzen A."/>
            <person name="Lukacs Z."/>
            <person name="Mihaltcheva S."/>
            <person name="Morgado L.N."/>
            <person name="Niskanen T."/>
            <person name="Noordeloos M.E."/>
            <person name="Ohm R.A."/>
            <person name="Ortiz-Santana B."/>
            <person name="Ovrebo C."/>
            <person name="Racz N."/>
            <person name="Riley R."/>
            <person name="Savchenko A."/>
            <person name="Shiryaev A."/>
            <person name="Soop K."/>
            <person name="Spirin V."/>
            <person name="Szebenyi C."/>
            <person name="Tomsovsky M."/>
            <person name="Tulloss R.E."/>
            <person name="Uehling J."/>
            <person name="Grigoriev I.V."/>
            <person name="Vagvolgyi C."/>
            <person name="Papp T."/>
            <person name="Martin F.M."/>
            <person name="Miettinen O."/>
            <person name="Hibbett D.S."/>
            <person name="Nagy L.G."/>
        </authorList>
    </citation>
    <scope>NUCLEOTIDE SEQUENCE [LARGE SCALE GENOMIC DNA]</scope>
    <source>
        <strain evidence="9 10">CBS 121175</strain>
    </source>
</reference>
<evidence type="ECO:0000256" key="5">
    <source>
        <dbReference type="ARBA" id="ARBA00023242"/>
    </source>
</evidence>
<evidence type="ECO:0000259" key="7">
    <source>
        <dbReference type="Pfam" id="PF04042"/>
    </source>
</evidence>
<dbReference type="PANTHER" id="PTHR23061:SF12">
    <property type="entry name" value="DNA POLYMERASE ALPHA SUBUNIT B"/>
    <property type="match status" value="1"/>
</dbReference>
<name>A0A5C3KK51_COPMA</name>
<keyword evidence="4 6" id="KW-0235">DNA replication</keyword>
<dbReference type="Pfam" id="PF04042">
    <property type="entry name" value="DNA_pol_E_B"/>
    <property type="match status" value="1"/>
</dbReference>
<dbReference type="Gene3D" id="3.60.21.60">
    <property type="match status" value="2"/>
</dbReference>
<evidence type="ECO:0000313" key="9">
    <source>
        <dbReference type="EMBL" id="TFK20610.1"/>
    </source>
</evidence>
<dbReference type="GO" id="GO:0006270">
    <property type="term" value="P:DNA replication initiation"/>
    <property type="evidence" value="ECO:0007669"/>
    <property type="project" value="TreeGrafter"/>
</dbReference>
<evidence type="ECO:0000256" key="1">
    <source>
        <dbReference type="ARBA" id="ARBA00004123"/>
    </source>
</evidence>
<dbReference type="EMBL" id="ML210294">
    <property type="protein sequence ID" value="TFK20610.1"/>
    <property type="molecule type" value="Genomic_DNA"/>
</dbReference>
<feature type="domain" description="DNA polymerase alpha/delta/epsilon subunit B" evidence="7">
    <location>
        <begin position="325"/>
        <end position="554"/>
    </location>
</feature>
<keyword evidence="5 6" id="KW-0539">Nucleus</keyword>
<dbReference type="GO" id="GO:0003677">
    <property type="term" value="F:DNA binding"/>
    <property type="evidence" value="ECO:0007669"/>
    <property type="project" value="InterPro"/>
</dbReference>
<protein>
    <recommendedName>
        <fullName evidence="3 6">DNA polymerase alpha subunit B</fullName>
    </recommendedName>
</protein>
<evidence type="ECO:0000256" key="6">
    <source>
        <dbReference type="PIRNR" id="PIRNR018300"/>
    </source>
</evidence>
<dbReference type="InterPro" id="IPR016722">
    <property type="entry name" value="DNA_pol_alpha_bsu"/>
</dbReference>
<keyword evidence="10" id="KW-1185">Reference proteome</keyword>
<dbReference type="PANTHER" id="PTHR23061">
    <property type="entry name" value="DNA POLYMERASE 2 ALPHA 70 KDA SUBUNIT"/>
    <property type="match status" value="1"/>
</dbReference>
<accession>A0A5C3KK51</accession>
<sequence>MDSKLREKIVENYSELVTSDEAIVNDLMSICTTYNLDPVDLRYKLEAMNYKSTNTRTEILPITLDTLKAFKAQMRRDMTRESTKKVQVKARVAAVTASVDRSKLPNQLMNQGRAMDVDYSEPTSSGLPARQFKKEPLAGGITLSTGPTHVVFEGAKNDVQSRKRRGYRYMYEKISERSQVLDQVIDDFAELIKEHYEIEELADPSSTTDEEVTIVGRITLDTEVSSLSKLSEASLVIESSRMLSSGARVPLRLEPAIRIRGAVRGTRNHGFFPGQIVALQGKNGGGGYFLATTILSIPPLKPSPASLGISNPKADPSLGEKPTSVCIASGPYTSDTDLLYKPWRTFLESVTSRKPHALILIGPFIDSAHPRIRNGESDTLPSSIFQARFMNPIRKFLTVSPSSIVVLIPCVRDMISDHCVFPQKEFSSEITGGDPRIIVQPNPARFLINDISFAVTSVDTIYHLRKDECLKLGTEHQPLVPKEGELASDGMGNLCRQMLNQRSFYPVFPVPEELSHEINLDVSHLDDARMVDDGDIDYAPDVLIVPSRFKRFDKIVSTTLAINPSAVSKGCYALVNIGSKSETPNLRERIKAELVHDAHMIQVPQLQPVAVVKAESAV</sequence>
<evidence type="ECO:0000256" key="2">
    <source>
        <dbReference type="ARBA" id="ARBA00007299"/>
    </source>
</evidence>
<dbReference type="GO" id="GO:0005658">
    <property type="term" value="C:alpha DNA polymerase:primase complex"/>
    <property type="evidence" value="ECO:0007669"/>
    <property type="project" value="TreeGrafter"/>
</dbReference>
<dbReference type="InterPro" id="IPR007185">
    <property type="entry name" value="DNA_pol_a/d/e_bsu"/>
</dbReference>
<dbReference type="Proteomes" id="UP000307440">
    <property type="component" value="Unassembled WGS sequence"/>
</dbReference>
<dbReference type="STRING" id="230819.A0A5C3KK51"/>
<comment type="function">
    <text evidence="6">Accessory subunit of the DNA polymerase alpha complex (also known as the alpha DNA polymerase-primase complex) which plays an essential role in the initiation of DNA synthesis.</text>
</comment>
<evidence type="ECO:0000313" key="10">
    <source>
        <dbReference type="Proteomes" id="UP000307440"/>
    </source>
</evidence>
<proteinExistence type="inferred from homology"/>
<comment type="similarity">
    <text evidence="2 6">Belongs to the DNA polymerase alpha subunit B family.</text>
</comment>